<feature type="compositionally biased region" description="Pro residues" evidence="6">
    <location>
        <begin position="592"/>
        <end position="613"/>
    </location>
</feature>
<dbReference type="PROSITE" id="PS00350">
    <property type="entry name" value="MADS_BOX_1"/>
    <property type="match status" value="1"/>
</dbReference>
<evidence type="ECO:0000256" key="6">
    <source>
        <dbReference type="SAM" id="MobiDB-lite"/>
    </source>
</evidence>
<evidence type="ECO:0000256" key="4">
    <source>
        <dbReference type="ARBA" id="ARBA00023163"/>
    </source>
</evidence>
<dbReference type="PROSITE" id="PS50066">
    <property type="entry name" value="MADS_BOX_2"/>
    <property type="match status" value="1"/>
</dbReference>
<feature type="compositionally biased region" description="Low complexity" evidence="6">
    <location>
        <begin position="1"/>
        <end position="11"/>
    </location>
</feature>
<dbReference type="InterPro" id="IPR043504">
    <property type="entry name" value="Peptidase_S1_PA_chymotrypsin"/>
</dbReference>
<dbReference type="Proteomes" id="UP001342314">
    <property type="component" value="Unassembled WGS sequence"/>
</dbReference>
<protein>
    <recommendedName>
        <fullName evidence="7">MADS-box domain-containing protein</fullName>
    </recommendedName>
</protein>
<name>A0AAV5GQR5_9BASI</name>
<dbReference type="GO" id="GO:0046983">
    <property type="term" value="F:protein dimerization activity"/>
    <property type="evidence" value="ECO:0007669"/>
    <property type="project" value="InterPro"/>
</dbReference>
<keyword evidence="5" id="KW-0539">Nucleus</keyword>
<feature type="region of interest" description="Disordered" evidence="6">
    <location>
        <begin position="576"/>
        <end position="668"/>
    </location>
</feature>
<feature type="compositionally biased region" description="Low complexity" evidence="6">
    <location>
        <begin position="51"/>
        <end position="101"/>
    </location>
</feature>
<feature type="compositionally biased region" description="Pro residues" evidence="6">
    <location>
        <begin position="273"/>
        <end position="285"/>
    </location>
</feature>
<dbReference type="GO" id="GO:0000981">
    <property type="term" value="F:DNA-binding transcription factor activity, RNA polymerase II-specific"/>
    <property type="evidence" value="ECO:0007669"/>
    <property type="project" value="InterPro"/>
</dbReference>
<feature type="region of interest" description="Disordered" evidence="6">
    <location>
        <begin position="991"/>
        <end position="1022"/>
    </location>
</feature>
<feature type="compositionally biased region" description="Basic and acidic residues" evidence="6">
    <location>
        <begin position="394"/>
        <end position="403"/>
    </location>
</feature>
<evidence type="ECO:0000256" key="5">
    <source>
        <dbReference type="ARBA" id="ARBA00023242"/>
    </source>
</evidence>
<dbReference type="InterPro" id="IPR002100">
    <property type="entry name" value="TF_MADSbox"/>
</dbReference>
<dbReference type="GO" id="GO:0045944">
    <property type="term" value="P:positive regulation of transcription by RNA polymerase II"/>
    <property type="evidence" value="ECO:0007669"/>
    <property type="project" value="InterPro"/>
</dbReference>
<feature type="region of interest" description="Disordered" evidence="6">
    <location>
        <begin position="262"/>
        <end position="564"/>
    </location>
</feature>
<dbReference type="PANTHER" id="PTHR48019">
    <property type="entry name" value="SERUM RESPONSE FACTOR HOMOLOG"/>
    <property type="match status" value="1"/>
</dbReference>
<gene>
    <name evidence="8" type="ORF">Rhopal_005553-T1</name>
</gene>
<keyword evidence="4" id="KW-0804">Transcription</keyword>
<dbReference type="Pfam" id="PF00319">
    <property type="entry name" value="SRF-TF"/>
    <property type="match status" value="1"/>
</dbReference>
<dbReference type="CDD" id="cd00266">
    <property type="entry name" value="MADS_SRF_like"/>
    <property type="match status" value="1"/>
</dbReference>
<dbReference type="GO" id="GO:0005634">
    <property type="term" value="C:nucleus"/>
    <property type="evidence" value="ECO:0007669"/>
    <property type="project" value="UniProtKB-SubCell"/>
</dbReference>
<dbReference type="SUPFAM" id="SSF50494">
    <property type="entry name" value="Trypsin-like serine proteases"/>
    <property type="match status" value="1"/>
</dbReference>
<dbReference type="FunFam" id="3.40.1810.10:FF:000002">
    <property type="entry name" value="Serum response factor b"/>
    <property type="match status" value="1"/>
</dbReference>
<dbReference type="SMART" id="SM00432">
    <property type="entry name" value="MADS"/>
    <property type="match status" value="1"/>
</dbReference>
<dbReference type="Pfam" id="PF13365">
    <property type="entry name" value="Trypsin_2"/>
    <property type="match status" value="1"/>
</dbReference>
<evidence type="ECO:0000256" key="3">
    <source>
        <dbReference type="ARBA" id="ARBA00023125"/>
    </source>
</evidence>
<dbReference type="PRINTS" id="PR00404">
    <property type="entry name" value="MADSDOMAIN"/>
</dbReference>
<evidence type="ECO:0000256" key="1">
    <source>
        <dbReference type="ARBA" id="ARBA00004123"/>
    </source>
</evidence>
<dbReference type="EMBL" id="BQKY01000011">
    <property type="protein sequence ID" value="GJN92523.1"/>
    <property type="molecule type" value="Genomic_DNA"/>
</dbReference>
<comment type="caution">
    <text evidence="8">The sequence shown here is derived from an EMBL/GenBank/DDBJ whole genome shotgun (WGS) entry which is preliminary data.</text>
</comment>
<dbReference type="InterPro" id="IPR036879">
    <property type="entry name" value="TF_MADSbox_sf"/>
</dbReference>
<sequence>MEPSATSSSASPAPPAGGPSQPFLSHPQQQSSAGPDSHFQQPHLPSPGDISPGLAPAPLPGTAAPTSLLPAHSIGSDPTSSASPASSQQHSQRQTRSSAKGADGGAAGGSAPTLVAFDPNADGGSDDDDDAEEGASPKKKARKASSRSAVAGAGASGSAAGSGAEGAGGAADDDKARRKIEIEYIQKKEKRHITFSKRKAGIMKKAYELATLTGTQVLLLVVSETGIVYTFTTTKFQPLVGANPDGTPSDGQRLIQRCLAGDPDEEKNSDYISPPPDGPLLPLPPSAQKRPFEANSQQHGGQIALRTKQQRPRNKARPAPIVPPAPSGGQSSLPTPGIHATMDQMQGQPVPPSPHRVHPLNPAPPGSLGNYPPSPGYAPRHPQDGGELPSPMRPGRDYGEMMDRANVNGQYGPPPSYPPPPALGYTHQMPNRPPHPLDPYPHPHMHSHGSPSSSPRQARHLPPPPPHGHYASSAPRSLGPDPYGSDAHAHYGGPPGHQPTVSAGGEDLHMLSPQHQHLPPPPPHLSHALATSGPPPPGLPQPPPELYLQHAHPHQGDGYDGQDTYMRRSARPLARLVDSSVSVAPEYGRTTPPEPPTQPFPTPVHRPPRPPLPATHKGPVRPGTATVHEAAAAPAPPPPPTRGPIRPGAPITPAAPSTIAQTPAQDEHERAVSFDLFLLRTLAQLSERNASAATRPDERREWADLESLLRQQREREGRVVEDVTLEYESTPGPARRIRLDGRSGVEQAVPAAGGTEMQDGVVVVAHVLGGADTRVSICSGFAVGKASGGEGQLICSCAHTLESMRQYLRPSSSAVPSATFVLASSGHVYTVSSLTSSLSESDLLLLRLSPTPINPSATPILPLRTLPINPYPPPPSARVSVHRYLNPLSRLRRKLQRLPEREWDEGRVAEYKDAIGRTAEVGTYDHLAAMWLSCCPTPGSSGGPVVDQETGSVVGITRGSTHQHGERQRYGFATPAERLFELFRLPGFKTTAERHAERAAQQAREEEDTGEARARGSRAQGQ</sequence>
<feature type="compositionally biased region" description="Pro residues" evidence="6">
    <location>
        <begin position="412"/>
        <end position="422"/>
    </location>
</feature>
<feature type="region of interest" description="Disordered" evidence="6">
    <location>
        <begin position="1"/>
        <end position="174"/>
    </location>
</feature>
<keyword evidence="2" id="KW-0805">Transcription regulation</keyword>
<keyword evidence="9" id="KW-1185">Reference proteome</keyword>
<feature type="domain" description="MADS-box" evidence="7">
    <location>
        <begin position="175"/>
        <end position="235"/>
    </location>
</feature>
<accession>A0AAV5GQR5</accession>
<reference evidence="8 9" key="1">
    <citation type="submission" date="2021-12" db="EMBL/GenBank/DDBJ databases">
        <title>High titer production of polyol ester of fatty acids by Rhodotorula paludigena BS15 towards product separation-free biomass refinery.</title>
        <authorList>
            <person name="Mano J."/>
            <person name="Ono H."/>
            <person name="Tanaka T."/>
            <person name="Naito K."/>
            <person name="Sushida H."/>
            <person name="Ike M."/>
            <person name="Tokuyasu K."/>
            <person name="Kitaoka M."/>
        </authorList>
    </citation>
    <scope>NUCLEOTIDE SEQUENCE [LARGE SCALE GENOMIC DNA]</scope>
    <source>
        <strain evidence="8 9">BS15</strain>
    </source>
</reference>
<dbReference type="InterPro" id="IPR033897">
    <property type="entry name" value="SRF-like_MADS-box"/>
</dbReference>
<feature type="compositionally biased region" description="Pro residues" evidence="6">
    <location>
        <begin position="431"/>
        <end position="442"/>
    </location>
</feature>
<keyword evidence="3" id="KW-0238">DNA-binding</keyword>
<feature type="compositionally biased region" description="Acidic residues" evidence="6">
    <location>
        <begin position="124"/>
        <end position="133"/>
    </location>
</feature>
<feature type="compositionally biased region" description="Low complexity" evidence="6">
    <location>
        <begin position="146"/>
        <end position="162"/>
    </location>
</feature>
<dbReference type="GO" id="GO:0000987">
    <property type="term" value="F:cis-regulatory region sequence-specific DNA binding"/>
    <property type="evidence" value="ECO:0007669"/>
    <property type="project" value="InterPro"/>
</dbReference>
<organism evidence="8 9">
    <name type="scientific">Rhodotorula paludigena</name>
    <dbReference type="NCBI Taxonomy" id="86838"/>
    <lineage>
        <taxon>Eukaryota</taxon>
        <taxon>Fungi</taxon>
        <taxon>Dikarya</taxon>
        <taxon>Basidiomycota</taxon>
        <taxon>Pucciniomycotina</taxon>
        <taxon>Microbotryomycetes</taxon>
        <taxon>Sporidiobolales</taxon>
        <taxon>Sporidiobolaceae</taxon>
        <taxon>Rhodotorula</taxon>
    </lineage>
</organism>
<evidence type="ECO:0000259" key="7">
    <source>
        <dbReference type="PROSITE" id="PS50066"/>
    </source>
</evidence>
<dbReference type="SUPFAM" id="SSF55455">
    <property type="entry name" value="SRF-like"/>
    <property type="match status" value="1"/>
</dbReference>
<feature type="compositionally biased region" description="Polar residues" evidence="6">
    <location>
        <begin position="26"/>
        <end position="40"/>
    </location>
</feature>
<evidence type="ECO:0000256" key="2">
    <source>
        <dbReference type="ARBA" id="ARBA00023015"/>
    </source>
</evidence>
<dbReference type="AlphaFoldDB" id="A0AAV5GQR5"/>
<proteinExistence type="predicted"/>
<feature type="compositionally biased region" description="Low complexity" evidence="6">
    <location>
        <begin position="643"/>
        <end position="664"/>
    </location>
</feature>
<evidence type="ECO:0000313" key="9">
    <source>
        <dbReference type="Proteomes" id="UP001342314"/>
    </source>
</evidence>
<feature type="compositionally biased region" description="Pro residues" evidence="6">
    <location>
        <begin position="533"/>
        <end position="545"/>
    </location>
</feature>
<dbReference type="Gene3D" id="2.40.10.10">
    <property type="entry name" value="Trypsin-like serine proteases"/>
    <property type="match status" value="1"/>
</dbReference>
<evidence type="ECO:0000313" key="8">
    <source>
        <dbReference type="EMBL" id="GJN92523.1"/>
    </source>
</evidence>
<dbReference type="InterPro" id="IPR050142">
    <property type="entry name" value="MADS-box/MEF2_TF"/>
</dbReference>
<dbReference type="InterPro" id="IPR009003">
    <property type="entry name" value="Peptidase_S1_PA"/>
</dbReference>
<dbReference type="Gene3D" id="3.40.1810.10">
    <property type="entry name" value="Transcription factor, MADS-box"/>
    <property type="match status" value="1"/>
</dbReference>
<comment type="subcellular location">
    <subcellularLocation>
        <location evidence="1">Nucleus</location>
    </subcellularLocation>
</comment>